<evidence type="ECO:0000256" key="1">
    <source>
        <dbReference type="SAM" id="MobiDB-lite"/>
    </source>
</evidence>
<reference evidence="2" key="1">
    <citation type="submission" date="2019-09" db="EMBL/GenBank/DDBJ databases">
        <authorList>
            <person name="Cremers G."/>
        </authorList>
    </citation>
    <scope>NUCLEOTIDE SEQUENCE [LARGE SCALE GENOMIC DNA]</scope>
    <source>
        <strain evidence="2">3B</strain>
    </source>
</reference>
<evidence type="ECO:0000313" key="3">
    <source>
        <dbReference type="Proteomes" id="UP000381693"/>
    </source>
</evidence>
<organism evidence="2 3">
    <name type="scientific">Methylacidimicrobium cyclopophantes</name>
    <dbReference type="NCBI Taxonomy" id="1041766"/>
    <lineage>
        <taxon>Bacteria</taxon>
        <taxon>Pseudomonadati</taxon>
        <taxon>Verrucomicrobiota</taxon>
        <taxon>Methylacidimicrobium</taxon>
    </lineage>
</organism>
<sequence>MEREMKLGGERKRSEGENPRRGRSGGKRAPRFWPGIFALALAPSAIFAAQVVSIEGVGMATSNYAVELSQGDNLEPGRMIRTNNFATCTLGWTGNPDRVVLEPASNAELLGENPIRFRLDAGKIRFSGKDVEVATAQATVMSKQPGNYAISIKDRKEIVEVQEGEAAVTVGAKKEQYALRGGEALTIGADGSAKKGPITPEGGTK</sequence>
<comment type="caution">
    <text evidence="2">The sequence shown here is derived from an EMBL/GenBank/DDBJ whole genome shotgun (WGS) entry which is preliminary data.</text>
</comment>
<feature type="compositionally biased region" description="Basic and acidic residues" evidence="1">
    <location>
        <begin position="1"/>
        <end position="20"/>
    </location>
</feature>
<evidence type="ECO:0000313" key="2">
    <source>
        <dbReference type="EMBL" id="VVM04344.1"/>
    </source>
</evidence>
<evidence type="ECO:0008006" key="4">
    <source>
        <dbReference type="Google" id="ProtNLM"/>
    </source>
</evidence>
<keyword evidence="3" id="KW-1185">Reference proteome</keyword>
<gene>
    <name evidence="2" type="ORF">MAMC_00018</name>
</gene>
<dbReference type="RefSeq" id="WP_178087563.1">
    <property type="nucleotide sequence ID" value="NZ_CABFUZ020000004.1"/>
</dbReference>
<dbReference type="EMBL" id="CABFUZ020000004">
    <property type="protein sequence ID" value="VVM04344.1"/>
    <property type="molecule type" value="Genomic_DNA"/>
</dbReference>
<accession>A0A5E6M4T3</accession>
<dbReference type="Proteomes" id="UP000381693">
    <property type="component" value="Unassembled WGS sequence"/>
</dbReference>
<dbReference type="AlphaFoldDB" id="A0A5E6M4T3"/>
<proteinExistence type="predicted"/>
<protein>
    <recommendedName>
        <fullName evidence="4">FecR protein domain-containing protein</fullName>
    </recommendedName>
</protein>
<feature type="region of interest" description="Disordered" evidence="1">
    <location>
        <begin position="1"/>
        <end position="27"/>
    </location>
</feature>
<name>A0A5E6M4T3_9BACT</name>